<name>A0ABT7MY01_9MICO</name>
<proteinExistence type="predicted"/>
<evidence type="ECO:0000259" key="2">
    <source>
        <dbReference type="PROSITE" id="PS51819"/>
    </source>
</evidence>
<dbReference type="EMBL" id="JASXSZ010000002">
    <property type="protein sequence ID" value="MDL9979319.1"/>
    <property type="molecule type" value="Genomic_DNA"/>
</dbReference>
<dbReference type="PANTHER" id="PTHR43048:SF3">
    <property type="entry name" value="METHYLMALONYL-COA EPIMERASE, MITOCHONDRIAL"/>
    <property type="match status" value="1"/>
</dbReference>
<dbReference type="Pfam" id="PF00903">
    <property type="entry name" value="Glyoxalase"/>
    <property type="match status" value="1"/>
</dbReference>
<evidence type="ECO:0000313" key="4">
    <source>
        <dbReference type="Proteomes" id="UP001235064"/>
    </source>
</evidence>
<sequence length="146" mass="15131">MPRIHHIGLTVGDTAAAITFYSALTAGEVIGPLEKRGPAVEAAVGYPGVVILQTFLTLPDGDAVIELVEYRGGSGARIVPDNGSAGSAHVAITVDDMDAALARVTSLGYRAMSTPMTATAGPLDGWGYVYVIGPDDVRVELLEPPR</sequence>
<dbReference type="InterPro" id="IPR029068">
    <property type="entry name" value="Glyas_Bleomycin-R_OHBP_Dase"/>
</dbReference>
<dbReference type="RefSeq" id="WP_286288184.1">
    <property type="nucleotide sequence ID" value="NZ_JASXSZ010000002.1"/>
</dbReference>
<dbReference type="Proteomes" id="UP001235064">
    <property type="component" value="Unassembled WGS sequence"/>
</dbReference>
<dbReference type="InterPro" id="IPR037523">
    <property type="entry name" value="VOC_core"/>
</dbReference>
<organism evidence="3 4">
    <name type="scientific">Microbacterium candidum</name>
    <dbReference type="NCBI Taxonomy" id="3041922"/>
    <lineage>
        <taxon>Bacteria</taxon>
        <taxon>Bacillati</taxon>
        <taxon>Actinomycetota</taxon>
        <taxon>Actinomycetes</taxon>
        <taxon>Micrococcales</taxon>
        <taxon>Microbacteriaceae</taxon>
        <taxon>Microbacterium</taxon>
    </lineage>
</organism>
<dbReference type="PANTHER" id="PTHR43048">
    <property type="entry name" value="METHYLMALONYL-COA EPIMERASE"/>
    <property type="match status" value="1"/>
</dbReference>
<accession>A0ABT7MY01</accession>
<evidence type="ECO:0000256" key="1">
    <source>
        <dbReference type="ARBA" id="ARBA00022723"/>
    </source>
</evidence>
<dbReference type="InterPro" id="IPR004360">
    <property type="entry name" value="Glyas_Fos-R_dOase_dom"/>
</dbReference>
<reference evidence="3 4" key="1">
    <citation type="submission" date="2023-06" db="EMBL/GenBank/DDBJ databases">
        <title>Microbacterium sp. nov., isolated from a waste landfill.</title>
        <authorList>
            <person name="Wen W."/>
        </authorList>
    </citation>
    <scope>NUCLEOTIDE SEQUENCE [LARGE SCALE GENOMIC DNA]</scope>
    <source>
        <strain evidence="3 4">ASV49</strain>
    </source>
</reference>
<dbReference type="Gene3D" id="3.10.180.10">
    <property type="entry name" value="2,3-Dihydroxybiphenyl 1,2-Dioxygenase, domain 1"/>
    <property type="match status" value="1"/>
</dbReference>
<evidence type="ECO:0000313" key="3">
    <source>
        <dbReference type="EMBL" id="MDL9979319.1"/>
    </source>
</evidence>
<gene>
    <name evidence="3" type="ORF">QSV35_08225</name>
</gene>
<keyword evidence="1" id="KW-0479">Metal-binding</keyword>
<dbReference type="SUPFAM" id="SSF54593">
    <property type="entry name" value="Glyoxalase/Bleomycin resistance protein/Dihydroxybiphenyl dioxygenase"/>
    <property type="match status" value="1"/>
</dbReference>
<protein>
    <submittedName>
        <fullName evidence="3">VOC family protein</fullName>
    </submittedName>
</protein>
<dbReference type="InterPro" id="IPR051785">
    <property type="entry name" value="MMCE/EMCE_epimerase"/>
</dbReference>
<dbReference type="PROSITE" id="PS51819">
    <property type="entry name" value="VOC"/>
    <property type="match status" value="1"/>
</dbReference>
<keyword evidence="4" id="KW-1185">Reference proteome</keyword>
<feature type="domain" description="VOC" evidence="2">
    <location>
        <begin position="3"/>
        <end position="144"/>
    </location>
</feature>
<comment type="caution">
    <text evidence="3">The sequence shown here is derived from an EMBL/GenBank/DDBJ whole genome shotgun (WGS) entry which is preliminary data.</text>
</comment>